<dbReference type="AlphaFoldDB" id="A0A6A6IPN0"/>
<dbReference type="GeneID" id="54580068"/>
<feature type="region of interest" description="Disordered" evidence="1">
    <location>
        <begin position="1"/>
        <end position="96"/>
    </location>
</feature>
<dbReference type="Proteomes" id="UP000800094">
    <property type="component" value="Unassembled WGS sequence"/>
</dbReference>
<evidence type="ECO:0000313" key="3">
    <source>
        <dbReference type="Proteomes" id="UP000800094"/>
    </source>
</evidence>
<accession>A0A6A6IPN0</accession>
<reference evidence="2" key="1">
    <citation type="journal article" date="2020" name="Stud. Mycol.">
        <title>101 Dothideomycetes genomes: a test case for predicting lifestyles and emergence of pathogens.</title>
        <authorList>
            <person name="Haridas S."/>
            <person name="Albert R."/>
            <person name="Binder M."/>
            <person name="Bloem J."/>
            <person name="Labutti K."/>
            <person name="Salamov A."/>
            <person name="Andreopoulos B."/>
            <person name="Baker S."/>
            <person name="Barry K."/>
            <person name="Bills G."/>
            <person name="Bluhm B."/>
            <person name="Cannon C."/>
            <person name="Castanera R."/>
            <person name="Culley D."/>
            <person name="Daum C."/>
            <person name="Ezra D."/>
            <person name="Gonzalez J."/>
            <person name="Henrissat B."/>
            <person name="Kuo A."/>
            <person name="Liang C."/>
            <person name="Lipzen A."/>
            <person name="Lutzoni F."/>
            <person name="Magnuson J."/>
            <person name="Mondo S."/>
            <person name="Nolan M."/>
            <person name="Ohm R."/>
            <person name="Pangilinan J."/>
            <person name="Park H.-J."/>
            <person name="Ramirez L."/>
            <person name="Alfaro M."/>
            <person name="Sun H."/>
            <person name="Tritt A."/>
            <person name="Yoshinaga Y."/>
            <person name="Zwiers L.-H."/>
            <person name="Turgeon B."/>
            <person name="Goodwin S."/>
            <person name="Spatafora J."/>
            <person name="Crous P."/>
            <person name="Grigoriev I."/>
        </authorList>
    </citation>
    <scope>NUCLEOTIDE SEQUENCE</scope>
    <source>
        <strain evidence="2">CBS 122368</strain>
    </source>
</reference>
<protein>
    <submittedName>
        <fullName evidence="2">Uncharacterized protein</fullName>
    </submittedName>
</protein>
<keyword evidence="3" id="KW-1185">Reference proteome</keyword>
<proteinExistence type="predicted"/>
<organism evidence="2 3">
    <name type="scientific">Trematosphaeria pertusa</name>
    <dbReference type="NCBI Taxonomy" id="390896"/>
    <lineage>
        <taxon>Eukaryota</taxon>
        <taxon>Fungi</taxon>
        <taxon>Dikarya</taxon>
        <taxon>Ascomycota</taxon>
        <taxon>Pezizomycotina</taxon>
        <taxon>Dothideomycetes</taxon>
        <taxon>Pleosporomycetidae</taxon>
        <taxon>Pleosporales</taxon>
        <taxon>Massarineae</taxon>
        <taxon>Trematosphaeriaceae</taxon>
        <taxon>Trematosphaeria</taxon>
    </lineage>
</organism>
<evidence type="ECO:0000256" key="1">
    <source>
        <dbReference type="SAM" id="MobiDB-lite"/>
    </source>
</evidence>
<gene>
    <name evidence="2" type="ORF">BU26DRAFT_504046</name>
</gene>
<dbReference type="EMBL" id="ML987193">
    <property type="protein sequence ID" value="KAF2251550.1"/>
    <property type="molecule type" value="Genomic_DNA"/>
</dbReference>
<dbReference type="RefSeq" id="XP_033686554.1">
    <property type="nucleotide sequence ID" value="XM_033826738.1"/>
</dbReference>
<sequence length="196" mass="21799">MSTYTHHTSHHHLPPSPSPSPSHRRSSSYTSHSPHHSHAQLIPVSPPRHHSHHGALIPVPVQPAHHSSPRHSSDYSHSHSPHHRAADNDQWDGVTRYGSERAPYNERRDLELEHRPSFGDTLLLIESTRCCRPSAPTNTDVTDGEKKKRSMLACAMHASSCCFKAKQSSVYIVTGPFRIENADDAQKSDAVPNFSA</sequence>
<evidence type="ECO:0000313" key="2">
    <source>
        <dbReference type="EMBL" id="KAF2251550.1"/>
    </source>
</evidence>
<name>A0A6A6IPN0_9PLEO</name>